<dbReference type="Proteomes" id="UP000065641">
    <property type="component" value="Chromosome"/>
</dbReference>
<accession>A0A0S2KEK5</accession>
<name>A0A0S2KEK5_9GAMM</name>
<protein>
    <submittedName>
        <fullName evidence="1">Putative glycosyltransferase</fullName>
    </submittedName>
</protein>
<dbReference type="OrthoDB" id="5465469at2"/>
<evidence type="ECO:0000313" key="1">
    <source>
        <dbReference type="EMBL" id="ALO46402.1"/>
    </source>
</evidence>
<keyword evidence="2" id="KW-1185">Reference proteome</keyword>
<dbReference type="InterPro" id="IPR029044">
    <property type="entry name" value="Nucleotide-diphossugar_trans"/>
</dbReference>
<keyword evidence="1" id="KW-0808">Transferase</keyword>
<dbReference type="RefSeq" id="WP_058021844.1">
    <property type="nucleotide sequence ID" value="NZ_CP013189.1"/>
</dbReference>
<dbReference type="EMBL" id="CP013189">
    <property type="protein sequence ID" value="ALO46402.1"/>
    <property type="molecule type" value="Genomic_DNA"/>
</dbReference>
<dbReference type="STRING" id="1249552.PS2015_1752"/>
<dbReference type="GO" id="GO:0016740">
    <property type="term" value="F:transferase activity"/>
    <property type="evidence" value="ECO:0007669"/>
    <property type="project" value="UniProtKB-KW"/>
</dbReference>
<organism evidence="1 2">
    <name type="scientific">Pseudohongiella spirulinae</name>
    <dbReference type="NCBI Taxonomy" id="1249552"/>
    <lineage>
        <taxon>Bacteria</taxon>
        <taxon>Pseudomonadati</taxon>
        <taxon>Pseudomonadota</taxon>
        <taxon>Gammaproteobacteria</taxon>
        <taxon>Pseudomonadales</taxon>
        <taxon>Pseudohongiellaceae</taxon>
        <taxon>Pseudohongiella</taxon>
    </lineage>
</organism>
<sequence>MALVAKGWRQRLQRVPGLRALWSAQHGLRRYVLYLGLRAWMPLLSRYPALSRIKSRPHHLTTPLVVSLTSHPPRFWCLALTLQCLLRQTVRPDHLILWIAHEHKSELPDAVLKLQMRGLDIRYVEDLKSYKKLIPALQTFGFDVNHVIVDDDMYQAPNWLESLLDAPSENEVVCHFGRYWCDEQGRVSTYRQWPAMDPGAVSCRGFIIGHGGVWFPPVSLGPEACDYELAVQLCPLQDDVWFTWHALMRGYRIRRTPRSTRRFSWPGADANGVALSDQNNPQHGGNDLAIEKMIKHYGSPLSSFEARRKSQ</sequence>
<gene>
    <name evidence="1" type="ORF">PS2015_1752</name>
</gene>
<dbReference type="KEGG" id="pspi:PS2015_1752"/>
<reference evidence="1 2" key="1">
    <citation type="submission" date="2015-11" db="EMBL/GenBank/DDBJ databases">
        <authorList>
            <person name="Zhang Y."/>
            <person name="Guo Z."/>
        </authorList>
    </citation>
    <scope>NUCLEOTIDE SEQUENCE [LARGE SCALE GENOMIC DNA]</scope>
    <source>
        <strain evidence="1 2">KCTC 32221</strain>
    </source>
</reference>
<dbReference type="AlphaFoldDB" id="A0A0S2KEK5"/>
<dbReference type="SUPFAM" id="SSF53448">
    <property type="entry name" value="Nucleotide-diphospho-sugar transferases"/>
    <property type="match status" value="1"/>
</dbReference>
<evidence type="ECO:0000313" key="2">
    <source>
        <dbReference type="Proteomes" id="UP000065641"/>
    </source>
</evidence>
<proteinExistence type="predicted"/>